<dbReference type="Gene3D" id="1.10.10.1830">
    <property type="entry name" value="Non-ribosomal peptide synthase, adenylation domain"/>
    <property type="match status" value="1"/>
</dbReference>
<dbReference type="GO" id="GO:0003824">
    <property type="term" value="F:catalytic activity"/>
    <property type="evidence" value="ECO:0007669"/>
    <property type="project" value="InterPro"/>
</dbReference>
<comment type="caution">
    <text evidence="6">The sequence shown here is derived from an EMBL/GenBank/DDBJ whole genome shotgun (WGS) entry which is preliminary data.</text>
</comment>
<dbReference type="InterPro" id="IPR020845">
    <property type="entry name" value="AMP-binding_CS"/>
</dbReference>
<dbReference type="PROSITE" id="PS00455">
    <property type="entry name" value="AMP_BINDING"/>
    <property type="match status" value="1"/>
</dbReference>
<dbReference type="CDD" id="cd12117">
    <property type="entry name" value="A_NRPS_Srf_like"/>
    <property type="match status" value="1"/>
</dbReference>
<dbReference type="Gene3D" id="3.40.50.12780">
    <property type="entry name" value="N-terminal domain of ligase-like"/>
    <property type="match status" value="2"/>
</dbReference>
<accession>A0A418QKY6</accession>
<dbReference type="Pfam" id="PF00668">
    <property type="entry name" value="Condensation"/>
    <property type="match status" value="3"/>
</dbReference>
<dbReference type="OrthoDB" id="4317020at2"/>
<dbReference type="Gene3D" id="3.30.559.10">
    <property type="entry name" value="Chloramphenicol acetyltransferase-like domain"/>
    <property type="match status" value="3"/>
</dbReference>
<dbReference type="PROSITE" id="PS50075">
    <property type="entry name" value="CARRIER"/>
    <property type="match status" value="2"/>
</dbReference>
<dbReference type="CDD" id="cd02440">
    <property type="entry name" value="AdoMet_MTases"/>
    <property type="match status" value="1"/>
</dbReference>
<dbReference type="FunFam" id="2.30.38.10:FF:000001">
    <property type="entry name" value="Non-ribosomal peptide synthetase PvdI"/>
    <property type="match status" value="2"/>
</dbReference>
<keyword evidence="3" id="KW-0596">Phosphopantetheine</keyword>
<dbReference type="InterPro" id="IPR045851">
    <property type="entry name" value="AMP-bd_C_sf"/>
</dbReference>
<dbReference type="Pfam" id="PF00550">
    <property type="entry name" value="PP-binding"/>
    <property type="match status" value="2"/>
</dbReference>
<dbReference type="SUPFAM" id="SSF47336">
    <property type="entry name" value="ACP-like"/>
    <property type="match status" value="2"/>
</dbReference>
<dbReference type="Proteomes" id="UP000284250">
    <property type="component" value="Unassembled WGS sequence"/>
</dbReference>
<dbReference type="CDD" id="cd19531">
    <property type="entry name" value="LCL_NRPS-like"/>
    <property type="match status" value="3"/>
</dbReference>
<feature type="domain" description="Carrier" evidence="5">
    <location>
        <begin position="1029"/>
        <end position="1104"/>
    </location>
</feature>
<dbReference type="SUPFAM" id="SSF52777">
    <property type="entry name" value="CoA-dependent acyltransferases"/>
    <property type="match status" value="6"/>
</dbReference>
<dbReference type="InterPro" id="IPR029063">
    <property type="entry name" value="SAM-dependent_MTases_sf"/>
</dbReference>
<comment type="cofactor">
    <cofactor evidence="1">
        <name>pantetheine 4'-phosphate</name>
        <dbReference type="ChEBI" id="CHEBI:47942"/>
    </cofactor>
</comment>
<dbReference type="Gene3D" id="3.40.50.150">
    <property type="entry name" value="Vaccinia Virus protein VP39"/>
    <property type="match status" value="1"/>
</dbReference>
<gene>
    <name evidence="6" type="ORF">D0T11_19695</name>
</gene>
<name>A0A418QKY6_9BACT</name>
<dbReference type="Pfam" id="PF13193">
    <property type="entry name" value="AMP-binding_C"/>
    <property type="match status" value="2"/>
</dbReference>
<dbReference type="InterPro" id="IPR010071">
    <property type="entry name" value="AA_adenyl_dom"/>
</dbReference>
<dbReference type="InterPro" id="IPR042099">
    <property type="entry name" value="ANL_N_sf"/>
</dbReference>
<dbReference type="InterPro" id="IPR036736">
    <property type="entry name" value="ACP-like_sf"/>
</dbReference>
<dbReference type="FunFam" id="1.10.1200.10:FF:000005">
    <property type="entry name" value="Nonribosomal peptide synthetase 1"/>
    <property type="match status" value="2"/>
</dbReference>
<evidence type="ECO:0000259" key="5">
    <source>
        <dbReference type="PROSITE" id="PS50075"/>
    </source>
</evidence>
<proteinExistence type="inferred from homology"/>
<dbReference type="GO" id="GO:0005737">
    <property type="term" value="C:cytoplasm"/>
    <property type="evidence" value="ECO:0007669"/>
    <property type="project" value="TreeGrafter"/>
</dbReference>
<dbReference type="GO" id="GO:0009403">
    <property type="term" value="P:toxin biosynthetic process"/>
    <property type="evidence" value="ECO:0007669"/>
    <property type="project" value="UniProtKB-ARBA"/>
</dbReference>
<dbReference type="PANTHER" id="PTHR45527:SF1">
    <property type="entry name" value="FATTY ACID SYNTHASE"/>
    <property type="match status" value="1"/>
</dbReference>
<protein>
    <submittedName>
        <fullName evidence="6">Amino acid adenylation domain-containing protein</fullName>
    </submittedName>
</protein>
<dbReference type="InterPro" id="IPR013217">
    <property type="entry name" value="Methyltransf_12"/>
</dbReference>
<keyword evidence="4" id="KW-0597">Phosphoprotein</keyword>
<sequence length="2923" mass="326617">MKDVLDILANCRQKDINIALDDSGENIRLSGNIKALNPDERDQLRHYKEDIISLLRKSREAAYTGIPTVPAQAFHPLSAAQLRLWIISQFQEGNVAYNIPGAYIFEGNLDEASLRAAFQALVERHESLRTVFREDETGDVKQCVLSAAETGFGIAHHDLRTALPQALELSQAVRQDCLTPFDLVAGPLLRVTLYQLEDHTWLLTYVLHHIICDGWSMNVILRELLALYHAHAQGWHNPLAALGIHYKDYAAWQRQQLGTPAMREHRTYWLRQFEGCLPLLELPTDRPRPALKTYQGGAVTMLLGASIIEPLKKVCEQEGSTLFMGLLAAVMTLLYRYTNQQDLIVGIPIAGRQHADLEQQIGLYVNTLALRTQFGPEDSFRQLLRQVKQTTLGAYEHQDFPFDELVESLQLPRDGSRNALFDVMVVLQDNAGQGNERTVDELTIRGYDKLDDETSKFDLTFNFGENDGQLHLRVEYNTDLYDPATAIRLGEHFRHLLQAATAAPEQPVLALEYLGEQEKQAVLGDFNATATPYPKHQTITELFEEQAARNPAQVAVVYQGLALTYQQVEEHANQVAHYLQSEYVLPPDALVGLRLERSTWWVIATLGILKAGAAYVPIDADYPPERVEYMLADSGCALVFDEAELARFRPLAATYPTSPPMARHQPTSLAYVMYTSGSMGRPKGVLVEHRSVVRLVKNTNYIAFSSNDRLLQTGSLSFDATTFELWGMLLNGGTLHLLPQEQLLDPAQLKHYLLAQRITMAWFTASWFNQLADIDPTIFSRLDYALVGGDRLSPKHVNAVRAAYPALHIINGYGPTENTTFSLCYPIDETWEQAIPIGRPVANSTAYVLDSRRQPVGIGVSGEVYVGGAGVARGYLNQPHLTAERFVVDPFSAEAGARLYRTGDLGRWLPTGTMEFLGRQDEQVKLRGYRIELGEIENVLQSHPHIDSAVVLVKTVGEEQSLWAYIVNQPGFELEPVRAYLSQQLPAYMLPQAYVPLPVLPLTSNGKVDRPQLLRLGGQLRADGVAYQAPRNETEAALAGIWAEILGREKIGVADNFFDLGGHSLKAMRLINQVRQQFAVRLDLKTIFTHAVLEQQARLISAADEAAYVSIQPAPAKEYYALSSAQKRVYFLQELAPDSTSYNMPLVTYLGRTIDKEKLASALTQLIERHDSLRTSFVKVEGMASQQVHARVPFVLDEHECAPEALEAYLHAYLRAFDLTQAPLLRSALIKVTGLGYAWVVDIHHIISDGTSQEALIGDFFQFYQGQALPPLPLQYRDFSEWQNEQLDSGQFETQKQYWLAEFAGSLSKLNFPTDRARPAHFSFDGASHQFLLGPELTQQVRRFGHQHQGTLQMSLLAALNVVLHLYTGQEDLVVGCGIAGRRHPDLDRIVGMFVNTLAIRNQPVGSKTFADFYREVASQCLVAYDNQDIQFENLVDWLKVERDPARNPVFDVSMVVQNFATSTADKSILLAGNEFDNLQANILARWKGPETAKFDMTWFVTEQQDDIAINLEYYSAIYDLTTIQRLVGHFKTVLQQALSQPDTLLSAIRMVSPDEEQLLLRRYLTEPAALHASADTLHDVFARQARLYPEHIAAVDESGSFTYRELNERADQLAGFLSGSLKLVPESRVGVLQSRNADLLVSILGILKAGGAYVPLDSNYPEERLLFMLEDAGIEVLLAEKDQIEFANRLQWRLDPLRSLICIDSTDIYNEQGLLRNDLMRKDLWDHVGTTATDAISGGGWMSSYTGAYLGEEEMREYSENVFLKLRPHLHPGMKVLEIGCASGLTMFQIAPHVGAYHGTDLSSSILANTRREVDTQGHGHITLSCLPAHEIDQLDDSGFDLVIINSVIQSFDGHNYLRRVLTKVIDKMNPTGLLFLGDIMDEDRRLELIDSLTDFARHHAAEGYRTKTDLSAELFVSRHYLDDLLADRMGIASISYTDKIYTIANELTEFRYDALMCIDRHQAPGRIAKRKQQFDLVHIRQYASTPPTVPVAPHSLAYIIYTSGSTGQPKGVMIEHCSIVSFLGSCQARFLHGQTISLPAVASYAFDISLFQLFFPCLSGGTVLLLPDTSVKDIPALAERLKDVNSFDSVPALAAQVVNYIRSTNSAGDYLGLTDLFIGGDAVPTHVLEGLRELFPNARINVMYGPTETAVFVSIMQYSTVQHAFRGTVIGTPNQNAAFYIANEQQQLLPVGVVGEICIGGAGVARGYLNQPALTAEKFVADPFRTGGRLYRTGDLGRWLANGTVEFMGRKDDQVKIRGYRIELGEIENAVRRYPAVQDVAVQAKANRSGDSELVAYLVSSIPVTTSDIRTHLGKTLPAYMVPSQFVPLDRLPLTVNGKVDRRKLPDPEGLGLATGVTYVAPRNETEEKLQLIWQELLGKESIGMKDNFFDLGGHSLKATRLSSQVHKVFEARVELKDLFANPILEDQAQLIRRAATAAFSAIPKVAPQPNYELSSSQYRLWITAQLEGGSGTYNMPAAYVFEGALNQDALERAFQAVLERHEILRTVFREDADGDVRQLINPADAHGFRLAYADRRGAKEAEMAALVQAEFQQPFDLEAGPLLRGSLLQIEDDKWIFVYVMHHIISDGWSMEILIRELLQLYRAYDQNYPLQLPALRIQYKDFAAWQQQQFYSATSKHRDYWLRQFEGTLPVMQLPTDQPRPESKTYEGATLEKALPAELSQAFMALSRAQGATLFMGLLAAVNTLLFYYNGQEDSVIGAPIAGRQHPELEDQIGFYLNMLALRTRFSGENSFLAMLENIKAVTLGAYEHQAYPFNELVGELNLRRDLSRNVLMDVTVVLQNTADGPVAAPDNLSGLTITGYEKNQSLTSEFDISFDFEEADDAIKAKIIYNTALFKHTTILRLADHLEYLLAAIVANPAMTIRQLGQLAYHQANSLSPYPSKVLYSASAEEELINDLSL</sequence>
<dbReference type="NCBIfam" id="NF003417">
    <property type="entry name" value="PRK04813.1"/>
    <property type="match status" value="3"/>
</dbReference>
<organism evidence="6 7">
    <name type="scientific">Hymenobacter rubripertinctus</name>
    <dbReference type="NCBI Taxonomy" id="2029981"/>
    <lineage>
        <taxon>Bacteria</taxon>
        <taxon>Pseudomonadati</taxon>
        <taxon>Bacteroidota</taxon>
        <taxon>Cytophagia</taxon>
        <taxon>Cytophagales</taxon>
        <taxon>Hymenobacteraceae</taxon>
        <taxon>Hymenobacter</taxon>
    </lineage>
</organism>
<dbReference type="InterPro" id="IPR009081">
    <property type="entry name" value="PP-bd_ACP"/>
</dbReference>
<feature type="domain" description="Carrier" evidence="5">
    <location>
        <begin position="2363"/>
        <end position="2438"/>
    </location>
</feature>
<reference evidence="6 7" key="1">
    <citation type="submission" date="2019-01" db="EMBL/GenBank/DDBJ databases">
        <title>Hymenobacter humicola sp. nov., isolated from soils in Antarctica.</title>
        <authorList>
            <person name="Sedlacek I."/>
            <person name="Holochova P."/>
            <person name="Kralova S."/>
            <person name="Pantucek R."/>
            <person name="Stankova E."/>
            <person name="Vrbovska V."/>
            <person name="Kristofova L."/>
            <person name="Svec P."/>
            <person name="Busse H.-J."/>
        </authorList>
    </citation>
    <scope>NUCLEOTIDE SEQUENCE [LARGE SCALE GENOMIC DNA]</scope>
    <source>
        <strain evidence="6 7">CCM 8852</strain>
    </source>
</reference>
<evidence type="ECO:0000313" key="7">
    <source>
        <dbReference type="Proteomes" id="UP000284250"/>
    </source>
</evidence>
<dbReference type="GO" id="GO:0031177">
    <property type="term" value="F:phosphopantetheine binding"/>
    <property type="evidence" value="ECO:0007669"/>
    <property type="project" value="TreeGrafter"/>
</dbReference>
<dbReference type="InterPro" id="IPR025110">
    <property type="entry name" value="AMP-bd_C"/>
</dbReference>
<dbReference type="InterPro" id="IPR023213">
    <property type="entry name" value="CAT-like_dom_sf"/>
</dbReference>
<dbReference type="SUPFAM" id="SSF56801">
    <property type="entry name" value="Acetyl-CoA synthetase-like"/>
    <property type="match status" value="2"/>
</dbReference>
<dbReference type="Gene3D" id="3.40.50.980">
    <property type="match status" value="2"/>
</dbReference>
<dbReference type="InterPro" id="IPR044894">
    <property type="entry name" value="TubC_N_sf"/>
</dbReference>
<dbReference type="GO" id="GO:0043041">
    <property type="term" value="P:amino acid activation for nonribosomal peptide biosynthetic process"/>
    <property type="evidence" value="ECO:0007669"/>
    <property type="project" value="TreeGrafter"/>
</dbReference>
<comment type="similarity">
    <text evidence="2">Belongs to the ATP-dependent AMP-binding enzyme family.</text>
</comment>
<evidence type="ECO:0000256" key="4">
    <source>
        <dbReference type="ARBA" id="ARBA00022553"/>
    </source>
</evidence>
<dbReference type="Pfam" id="PF00501">
    <property type="entry name" value="AMP-binding"/>
    <property type="match status" value="3"/>
</dbReference>
<dbReference type="FunFam" id="3.30.559.10:FF:000012">
    <property type="entry name" value="Non-ribosomal peptide synthetase"/>
    <property type="match status" value="1"/>
</dbReference>
<keyword evidence="7" id="KW-1185">Reference proteome</keyword>
<dbReference type="Pfam" id="PF08242">
    <property type="entry name" value="Methyltransf_12"/>
    <property type="match status" value="1"/>
</dbReference>
<evidence type="ECO:0000256" key="2">
    <source>
        <dbReference type="ARBA" id="ARBA00006432"/>
    </source>
</evidence>
<dbReference type="SUPFAM" id="SSF53335">
    <property type="entry name" value="S-adenosyl-L-methionine-dependent methyltransferases"/>
    <property type="match status" value="1"/>
</dbReference>
<dbReference type="InterPro" id="IPR000873">
    <property type="entry name" value="AMP-dep_synth/lig_dom"/>
</dbReference>
<dbReference type="PROSITE" id="PS00012">
    <property type="entry name" value="PHOSPHOPANTETHEINE"/>
    <property type="match status" value="2"/>
</dbReference>
<dbReference type="RefSeq" id="WP_119657530.1">
    <property type="nucleotide sequence ID" value="NZ_JBHUOI010000006.1"/>
</dbReference>
<evidence type="ECO:0000256" key="3">
    <source>
        <dbReference type="ARBA" id="ARBA00022450"/>
    </source>
</evidence>
<dbReference type="InterPro" id="IPR006162">
    <property type="entry name" value="Ppantetheine_attach_site"/>
</dbReference>
<dbReference type="Gene3D" id="1.10.1200.10">
    <property type="entry name" value="ACP-like"/>
    <property type="match status" value="2"/>
</dbReference>
<dbReference type="PANTHER" id="PTHR45527">
    <property type="entry name" value="NONRIBOSOMAL PEPTIDE SYNTHETASE"/>
    <property type="match status" value="1"/>
</dbReference>
<dbReference type="Gene3D" id="3.30.300.30">
    <property type="match status" value="2"/>
</dbReference>
<dbReference type="NCBIfam" id="TIGR01733">
    <property type="entry name" value="AA-adenyl-dom"/>
    <property type="match status" value="1"/>
</dbReference>
<dbReference type="FunFam" id="3.30.300.30:FF:000010">
    <property type="entry name" value="Enterobactin synthetase component F"/>
    <property type="match status" value="1"/>
</dbReference>
<evidence type="ECO:0000313" key="6">
    <source>
        <dbReference type="EMBL" id="RIY05916.1"/>
    </source>
</evidence>
<evidence type="ECO:0000256" key="1">
    <source>
        <dbReference type="ARBA" id="ARBA00001957"/>
    </source>
</evidence>
<dbReference type="InterPro" id="IPR001242">
    <property type="entry name" value="Condensation_dom"/>
</dbReference>
<dbReference type="CDD" id="cd05930">
    <property type="entry name" value="A_NRPS"/>
    <property type="match status" value="1"/>
</dbReference>
<dbReference type="EMBL" id="QYCN01000046">
    <property type="protein sequence ID" value="RIY05916.1"/>
    <property type="molecule type" value="Genomic_DNA"/>
</dbReference>
<dbReference type="Gene3D" id="2.30.38.10">
    <property type="entry name" value="Luciferase, Domain 3"/>
    <property type="match status" value="1"/>
</dbReference>
<dbReference type="Gene3D" id="3.30.559.30">
    <property type="entry name" value="Nonribosomal peptide synthetase, condensation domain"/>
    <property type="match status" value="3"/>
</dbReference>